<dbReference type="OMA" id="DAKYRKC"/>
<feature type="transmembrane region" description="Helical" evidence="8">
    <location>
        <begin position="21"/>
        <end position="38"/>
    </location>
</feature>
<keyword evidence="4" id="KW-0493">Microtubule</keyword>
<evidence type="ECO:0000256" key="2">
    <source>
        <dbReference type="ARBA" id="ARBA00006946"/>
    </source>
</evidence>
<dbReference type="GO" id="GO:0031122">
    <property type="term" value="P:cytoplasmic microtubule organization"/>
    <property type="evidence" value="ECO:0007669"/>
    <property type="project" value="InterPro"/>
</dbReference>
<evidence type="ECO:0000259" key="10">
    <source>
        <dbReference type="Pfam" id="PF19047"/>
    </source>
</evidence>
<evidence type="ECO:0000313" key="11">
    <source>
        <dbReference type="EnsemblMetazoa" id="OVOC9801.1"/>
    </source>
</evidence>
<keyword evidence="12" id="KW-1185">Reference proteome</keyword>
<feature type="domain" description="HOOK N-terminal" evidence="10">
    <location>
        <begin position="34"/>
        <end position="141"/>
    </location>
</feature>
<dbReference type="GO" id="GO:0005874">
    <property type="term" value="C:microtubule"/>
    <property type="evidence" value="ECO:0007669"/>
    <property type="project" value="UniProtKB-KW"/>
</dbReference>
<dbReference type="GO" id="GO:0030705">
    <property type="term" value="P:cytoskeleton-dependent intracellular transport"/>
    <property type="evidence" value="ECO:0007669"/>
    <property type="project" value="InterPro"/>
</dbReference>
<dbReference type="GO" id="GO:0005737">
    <property type="term" value="C:cytoplasm"/>
    <property type="evidence" value="ECO:0007669"/>
    <property type="project" value="TreeGrafter"/>
</dbReference>
<reference evidence="12" key="1">
    <citation type="submission" date="2013-10" db="EMBL/GenBank/DDBJ databases">
        <title>Genome sequencing of Onchocerca volvulus.</title>
        <authorList>
            <person name="Cotton J."/>
            <person name="Tsai J."/>
            <person name="Stanley E."/>
            <person name="Tracey A."/>
            <person name="Holroyd N."/>
            <person name="Lustigman S."/>
            <person name="Berriman M."/>
        </authorList>
    </citation>
    <scope>NUCLEOTIDE SEQUENCE</scope>
</reference>
<dbReference type="InterPro" id="IPR043936">
    <property type="entry name" value="HOOK_N"/>
</dbReference>
<dbReference type="Pfam" id="PF05622">
    <property type="entry name" value="HOOK"/>
    <property type="match status" value="1"/>
</dbReference>
<comment type="subcellular location">
    <subcellularLocation>
        <location evidence="1">Cytoplasm</location>
        <location evidence="1">Cytoskeleton</location>
    </subcellularLocation>
</comment>
<keyword evidence="8" id="KW-0472">Membrane</keyword>
<comment type="similarity">
    <text evidence="2">Belongs to the hook family.</text>
</comment>
<dbReference type="EnsemblMetazoa" id="OVOC9801.1">
    <property type="protein sequence ID" value="OVOC9801.1"/>
    <property type="gene ID" value="WBGene00246610"/>
</dbReference>
<feature type="coiled-coil region" evidence="7">
    <location>
        <begin position="178"/>
        <end position="417"/>
    </location>
</feature>
<keyword evidence="5 7" id="KW-0175">Coiled coil</keyword>
<dbReference type="Gene3D" id="1.10.418.10">
    <property type="entry name" value="Calponin-like domain"/>
    <property type="match status" value="1"/>
</dbReference>
<feature type="coiled-coil region" evidence="7">
    <location>
        <begin position="467"/>
        <end position="627"/>
    </location>
</feature>
<evidence type="ECO:0000256" key="6">
    <source>
        <dbReference type="ARBA" id="ARBA00023212"/>
    </source>
</evidence>
<evidence type="ECO:0000256" key="1">
    <source>
        <dbReference type="ARBA" id="ARBA00004245"/>
    </source>
</evidence>
<proteinExistence type="inferred from homology"/>
<dbReference type="PANTHER" id="PTHR18947:SF39">
    <property type="entry name" value="PROTEIN HOOK"/>
    <property type="match status" value="1"/>
</dbReference>
<evidence type="ECO:0000256" key="7">
    <source>
        <dbReference type="SAM" id="Coils"/>
    </source>
</evidence>
<dbReference type="Pfam" id="PF19047">
    <property type="entry name" value="HOOK_N"/>
    <property type="match status" value="1"/>
</dbReference>
<dbReference type="InterPro" id="IPR036872">
    <property type="entry name" value="CH_dom_sf"/>
</dbReference>
<feature type="transmembrane region" description="Helical" evidence="8">
    <location>
        <begin position="712"/>
        <end position="730"/>
    </location>
</feature>
<keyword evidence="6" id="KW-0206">Cytoskeleton</keyword>
<keyword evidence="8" id="KW-1133">Transmembrane helix</keyword>
<evidence type="ECO:0000256" key="5">
    <source>
        <dbReference type="ARBA" id="ARBA00023054"/>
    </source>
</evidence>
<dbReference type="AlphaFoldDB" id="A0A8R1Y607"/>
<dbReference type="GO" id="GO:0008017">
    <property type="term" value="F:microtubule binding"/>
    <property type="evidence" value="ECO:0007669"/>
    <property type="project" value="InterPro"/>
</dbReference>
<accession>A0A8R1Y607</accession>
<reference evidence="11" key="2">
    <citation type="submission" date="2022-06" db="UniProtKB">
        <authorList>
            <consortium name="EnsemblMetazoa"/>
        </authorList>
    </citation>
    <scope>IDENTIFICATION</scope>
</reference>
<dbReference type="Proteomes" id="UP000024404">
    <property type="component" value="Unassembled WGS sequence"/>
</dbReference>
<dbReference type="SUPFAM" id="SSF116907">
    <property type="entry name" value="Hook domain"/>
    <property type="match status" value="1"/>
</dbReference>
<dbReference type="PANTHER" id="PTHR18947">
    <property type="entry name" value="HOOK PROTEINS"/>
    <property type="match status" value="1"/>
</dbReference>
<protein>
    <recommendedName>
        <fullName evidence="13">Protein hook</fullName>
    </recommendedName>
</protein>
<evidence type="ECO:0000259" key="9">
    <source>
        <dbReference type="Pfam" id="PF05622"/>
    </source>
</evidence>
<name>A0A8R1Y607_ONCVO</name>
<keyword evidence="3" id="KW-0963">Cytoplasm</keyword>
<keyword evidence="8" id="KW-0812">Transmembrane</keyword>
<feature type="domain" description="Hook C-terminal" evidence="9">
    <location>
        <begin position="190"/>
        <end position="678"/>
    </location>
</feature>
<evidence type="ECO:0000256" key="3">
    <source>
        <dbReference type="ARBA" id="ARBA00022490"/>
    </source>
</evidence>
<dbReference type="GO" id="GO:0051959">
    <property type="term" value="F:dynein light intermediate chain binding"/>
    <property type="evidence" value="ECO:0007669"/>
    <property type="project" value="TreeGrafter"/>
</dbReference>
<organism evidence="11 12">
    <name type="scientific">Onchocerca volvulus</name>
    <dbReference type="NCBI Taxonomy" id="6282"/>
    <lineage>
        <taxon>Eukaryota</taxon>
        <taxon>Metazoa</taxon>
        <taxon>Ecdysozoa</taxon>
        <taxon>Nematoda</taxon>
        <taxon>Chromadorea</taxon>
        <taxon>Rhabditida</taxon>
        <taxon>Spirurina</taxon>
        <taxon>Spiruromorpha</taxon>
        <taxon>Filarioidea</taxon>
        <taxon>Onchocercidae</taxon>
        <taxon>Onchocerca</taxon>
    </lineage>
</organism>
<dbReference type="EMBL" id="CMVM020000293">
    <property type="status" value="NOT_ANNOTATED_CDS"/>
    <property type="molecule type" value="Genomic_DNA"/>
</dbReference>
<evidence type="ECO:0000256" key="8">
    <source>
        <dbReference type="SAM" id="Phobius"/>
    </source>
</evidence>
<evidence type="ECO:0008006" key="13">
    <source>
        <dbReference type="Google" id="ProtNLM"/>
    </source>
</evidence>
<dbReference type="GO" id="GO:0005813">
    <property type="term" value="C:centrosome"/>
    <property type="evidence" value="ECO:0007669"/>
    <property type="project" value="TreeGrafter"/>
</dbReference>
<dbReference type="InterPro" id="IPR008636">
    <property type="entry name" value="Hook_C"/>
</dbReference>
<sequence length="749" mass="87858">MFFRVDPSQKRCIRLNFLFKIYCFGTITTLFFSDPLFFNDNWLSNIPRYDQSTNWRVKANNLRKVYRRVSDYYTDQLGAELTREWLIDISGIAESSDSEQLCRLLQLVLGAALLCTNNEKFIRLLLDQDESVQRTAMNIMREIKELVPEPLEEKTEVIDTSIIFLNRSSEPMESKEQMINLKIKVESLKQECTQLNEKLKEARTEKEALSSDNESLRLRVDELSEGSIVEMESLRKQIRSLRSVCENTQDTLYKAEAERDHLKKINQQLLDENVELRTKIQDMEPLEVEFKRLKDELEEHRLLVQKYEKLDSQIVGYKAKLEEWKAQKTEVKVLEDKVATYMKSVIALEDEQRKNGVLKTQIESLLLENLELGTKLNDEIRRADKSEFECSQLSERINEIEKEKEYLRQERHELSEQLLLNENSSNAPSLHDETNDVNSTAFLRERIIRLEAEKERLLAGNMTDDEKLGLKEELNSLTVQKRNLETELKIAQNKTNELEKRLENLNAIVESGNFVNSDRLTEEQTANERMAIQIEQLKARLKQATHDLEQQVADKKALSDELTSSKQQVKNEKERLTHYMEKARRMFEDLEEQNRAVEGGALSRHEFDSIRRERDAYKQNIETLKESHERSRTMQEEEQRLFTTHAYYMMMQLQQQNSSVRENSDEKSFLTRQRQCSSFNIMSDIFAESKAQLEDEKEIFDFHNCFFHAYDLVFSLLAAVLCLMLALAFFSKNSASFYSEVSFIGPPPT</sequence>
<evidence type="ECO:0000256" key="4">
    <source>
        <dbReference type="ARBA" id="ARBA00022701"/>
    </source>
</evidence>
<evidence type="ECO:0000313" key="12">
    <source>
        <dbReference type="Proteomes" id="UP000024404"/>
    </source>
</evidence>